<keyword evidence="6 8" id="KW-1133">Transmembrane helix</keyword>
<dbReference type="Proteomes" id="UP000316371">
    <property type="component" value="Unassembled WGS sequence"/>
</dbReference>
<dbReference type="InterPro" id="IPR026323">
    <property type="entry name" value="Exosortase-related_prot_XrtF"/>
</dbReference>
<keyword evidence="10" id="KW-1185">Reference proteome</keyword>
<evidence type="ECO:0000313" key="10">
    <source>
        <dbReference type="Proteomes" id="UP000316371"/>
    </source>
</evidence>
<evidence type="ECO:0000256" key="3">
    <source>
        <dbReference type="ARBA" id="ARBA00022670"/>
    </source>
</evidence>
<evidence type="ECO:0000256" key="7">
    <source>
        <dbReference type="ARBA" id="ARBA00023136"/>
    </source>
</evidence>
<keyword evidence="7 8" id="KW-0472">Membrane</keyword>
<dbReference type="NCBIfam" id="TIGR04178">
    <property type="entry name" value="exo_archaeo"/>
    <property type="match status" value="1"/>
</dbReference>
<proteinExistence type="predicted"/>
<evidence type="ECO:0000313" key="9">
    <source>
        <dbReference type="EMBL" id="TRX42223.1"/>
    </source>
</evidence>
<evidence type="ECO:0000256" key="8">
    <source>
        <dbReference type="SAM" id="Phobius"/>
    </source>
</evidence>
<feature type="transmembrane region" description="Helical" evidence="8">
    <location>
        <begin position="12"/>
        <end position="32"/>
    </location>
</feature>
<keyword evidence="2" id="KW-1003">Cell membrane</keyword>
<feature type="transmembrane region" description="Helical" evidence="8">
    <location>
        <begin position="113"/>
        <end position="140"/>
    </location>
</feature>
<name>A0A553EBR3_9FLAO</name>
<evidence type="ECO:0000256" key="1">
    <source>
        <dbReference type="ARBA" id="ARBA00004651"/>
    </source>
</evidence>
<keyword evidence="3" id="KW-0645">Protease</keyword>
<dbReference type="OrthoDB" id="678161at2"/>
<keyword evidence="4 8" id="KW-0812">Transmembrane</keyword>
<evidence type="ECO:0000256" key="2">
    <source>
        <dbReference type="ARBA" id="ARBA00022475"/>
    </source>
</evidence>
<comment type="caution">
    <text evidence="9">The sequence shown here is derived from an EMBL/GenBank/DDBJ whole genome shotgun (WGS) entry which is preliminary data.</text>
</comment>
<dbReference type="NCBIfam" id="TIGR04128">
    <property type="entry name" value="exoso_Fjoh_1448"/>
    <property type="match status" value="1"/>
</dbReference>
<evidence type="ECO:0000256" key="4">
    <source>
        <dbReference type="ARBA" id="ARBA00022692"/>
    </source>
</evidence>
<comment type="subcellular location">
    <subcellularLocation>
        <location evidence="1">Cell membrane</location>
        <topology evidence="1">Multi-pass membrane protein</topology>
    </subcellularLocation>
</comment>
<dbReference type="EMBL" id="VJZT01000002">
    <property type="protein sequence ID" value="TRX42223.1"/>
    <property type="molecule type" value="Genomic_DNA"/>
</dbReference>
<evidence type="ECO:0000256" key="5">
    <source>
        <dbReference type="ARBA" id="ARBA00022801"/>
    </source>
</evidence>
<dbReference type="AlphaFoldDB" id="A0A553EBR3"/>
<dbReference type="InterPro" id="IPR026392">
    <property type="entry name" value="Exo/Archaeosortase_dom"/>
</dbReference>
<accession>A0A553EBR3</accession>
<evidence type="ECO:0000256" key="6">
    <source>
        <dbReference type="ARBA" id="ARBA00022989"/>
    </source>
</evidence>
<dbReference type="GO" id="GO:0005886">
    <property type="term" value="C:plasma membrane"/>
    <property type="evidence" value="ECO:0007669"/>
    <property type="project" value="UniProtKB-SubCell"/>
</dbReference>
<dbReference type="GO" id="GO:0008233">
    <property type="term" value="F:peptidase activity"/>
    <property type="evidence" value="ECO:0007669"/>
    <property type="project" value="UniProtKB-KW"/>
</dbReference>
<feature type="transmembrane region" description="Helical" evidence="8">
    <location>
        <begin position="152"/>
        <end position="173"/>
    </location>
</feature>
<keyword evidence="5" id="KW-0378">Hydrolase</keyword>
<gene>
    <name evidence="9" type="primary">xrtF</name>
    <name evidence="9" type="ORF">FNW21_02880</name>
</gene>
<organism evidence="9 10">
    <name type="scientific">Flavobacterium restrictum</name>
    <dbReference type="NCBI Taxonomy" id="2594428"/>
    <lineage>
        <taxon>Bacteria</taxon>
        <taxon>Pseudomonadati</taxon>
        <taxon>Bacteroidota</taxon>
        <taxon>Flavobacteriia</taxon>
        <taxon>Flavobacteriales</taxon>
        <taxon>Flavobacteriaceae</taxon>
        <taxon>Flavobacterium</taxon>
    </lineage>
</organism>
<dbReference type="GO" id="GO:0006508">
    <property type="term" value="P:proteolysis"/>
    <property type="evidence" value="ECO:0007669"/>
    <property type="project" value="UniProtKB-KW"/>
</dbReference>
<dbReference type="RefSeq" id="WP_144255231.1">
    <property type="nucleotide sequence ID" value="NZ_VJZT01000002.1"/>
</dbReference>
<feature type="transmembrane region" description="Helical" evidence="8">
    <location>
        <begin position="83"/>
        <end position="106"/>
    </location>
</feature>
<sequence>MKKYFSIYKPFLLFLGTFFLTYIVLSLLYDYYLSSFGVDGLDSITLKVAQNTQQVLQWLEPNSVRIEESGTNYVKLWYHQKGIARIIEGCNAISVIILFIAFVVAFSGKLKTTLLFILGGSLLIYILNVFRIAALCVLLYHFPEYGSLLHDIIFPLFIYGVVFLLWVIWVTNFSKYAKNTIQS</sequence>
<reference evidence="9 10" key="1">
    <citation type="submission" date="2019-07" db="EMBL/GenBank/DDBJ databases">
        <title>Novel species of Flavobacterium.</title>
        <authorList>
            <person name="Liu Q."/>
            <person name="Xin Y.-H."/>
        </authorList>
    </citation>
    <scope>NUCLEOTIDE SEQUENCE [LARGE SCALE GENOMIC DNA]</scope>
    <source>
        <strain evidence="9 10">LB1R34</strain>
    </source>
</reference>
<protein>
    <submittedName>
        <fullName evidence="9">Exosortase family protein XrtF</fullName>
    </submittedName>
</protein>